<dbReference type="InterPro" id="IPR000073">
    <property type="entry name" value="AB_hydrolase_1"/>
</dbReference>
<dbReference type="SUPFAM" id="SSF51230">
    <property type="entry name" value="Single hybrid motif"/>
    <property type="match status" value="1"/>
</dbReference>
<keyword evidence="5" id="KW-1185">Reference proteome</keyword>
<protein>
    <submittedName>
        <fullName evidence="4">Acetoin dehydrogenase dihydrolipoyllysine-residue acetyltransferase subunit</fullName>
    </submittedName>
</protein>
<dbReference type="PANTHER" id="PTHR43798">
    <property type="entry name" value="MONOACYLGLYCEROL LIPASE"/>
    <property type="match status" value="1"/>
</dbReference>
<dbReference type="InterPro" id="IPR050266">
    <property type="entry name" value="AB_hydrolase_sf"/>
</dbReference>
<dbReference type="InterPro" id="IPR000089">
    <property type="entry name" value="Biotin_lipoyl"/>
</dbReference>
<evidence type="ECO:0000259" key="3">
    <source>
        <dbReference type="PROSITE" id="PS50968"/>
    </source>
</evidence>
<dbReference type="Pfam" id="PF00364">
    <property type="entry name" value="Biotin_lipoyl"/>
    <property type="match status" value="1"/>
</dbReference>
<reference evidence="4 5" key="1">
    <citation type="journal article" date="2018" name="Arch. Microbiol.">
        <title>New insights into the metabolic potential of the phototrophic purple bacterium Rhodopila globiformis DSM 161(T) from its draft genome sequence and evidence for a vanadium-dependent nitrogenase.</title>
        <authorList>
            <person name="Imhoff J.F."/>
            <person name="Rahn T."/>
            <person name="Kunzel S."/>
            <person name="Neulinger S.C."/>
        </authorList>
    </citation>
    <scope>NUCLEOTIDE SEQUENCE [LARGE SCALE GENOMIC DNA]</scope>
    <source>
        <strain evidence="4 5">DSM 161</strain>
    </source>
</reference>
<dbReference type="GO" id="GO:0016020">
    <property type="term" value="C:membrane"/>
    <property type="evidence" value="ECO:0007669"/>
    <property type="project" value="TreeGrafter"/>
</dbReference>
<dbReference type="OrthoDB" id="9804723at2"/>
<dbReference type="InterPro" id="IPR003016">
    <property type="entry name" value="2-oxoA_DH_lipoyl-BS"/>
</dbReference>
<dbReference type="Pfam" id="PF00561">
    <property type="entry name" value="Abhydrolase_1"/>
    <property type="match status" value="1"/>
</dbReference>
<dbReference type="RefSeq" id="WP_104521005.1">
    <property type="nucleotide sequence ID" value="NZ_NHRY01000231.1"/>
</dbReference>
<dbReference type="GO" id="GO:0016740">
    <property type="term" value="F:transferase activity"/>
    <property type="evidence" value="ECO:0007669"/>
    <property type="project" value="UniProtKB-KW"/>
</dbReference>
<sequence>MSITPITMPKWGLTMTEGKVVQWLKPQGGAFAKGEELLEIETSKITNVLEAEEDGTLTRIVAPEDTTLPIGALLAVVAPETTPAAEVDAFIAGFVVPEPSEETMAEAEAGPRTVDIGGRSLRYLERGAGVPVVMLHGFGADLNTWMFTQPALADRHRTIALELPGHGGSTKDVGAGTLDALADAVEAALATLDIDRAHLIGHSMGGAVAAAVAARRPDRAATLTLIAPAGLGPEINATFIDGFVRATRRKDAEAVLRLLVRDPALVSRTMVEDMLRNKRIDGATAALETIAHAWFPGGHQAVDITASVAGLAMAVQLIWGADDRIVPETHALAARVPVHVVEHAGHLPHMEKAGAVNDLIRRFIAA</sequence>
<dbReference type="InterPro" id="IPR011053">
    <property type="entry name" value="Single_hybrid_motif"/>
</dbReference>
<dbReference type="PROSITE" id="PS50968">
    <property type="entry name" value="BIOTINYL_LIPOYL"/>
    <property type="match status" value="1"/>
</dbReference>
<evidence type="ECO:0000313" key="4">
    <source>
        <dbReference type="EMBL" id="PPQ29221.1"/>
    </source>
</evidence>
<evidence type="ECO:0000256" key="1">
    <source>
        <dbReference type="ARBA" id="ARBA00001938"/>
    </source>
</evidence>
<dbReference type="PROSITE" id="PS00189">
    <property type="entry name" value="LIPOYL"/>
    <property type="match status" value="1"/>
</dbReference>
<dbReference type="CDD" id="cd06849">
    <property type="entry name" value="lipoyl_domain"/>
    <property type="match status" value="1"/>
</dbReference>
<gene>
    <name evidence="4" type="ORF">CCS01_22190</name>
</gene>
<dbReference type="SUPFAM" id="SSF53474">
    <property type="entry name" value="alpha/beta-Hydrolases"/>
    <property type="match status" value="1"/>
</dbReference>
<comment type="caution">
    <text evidence="4">The sequence shown here is derived from an EMBL/GenBank/DDBJ whole genome shotgun (WGS) entry which is preliminary data.</text>
</comment>
<evidence type="ECO:0000256" key="2">
    <source>
        <dbReference type="ARBA" id="ARBA00022823"/>
    </source>
</evidence>
<keyword evidence="4" id="KW-0808">Transferase</keyword>
<dbReference type="Gene3D" id="3.40.50.1820">
    <property type="entry name" value="alpha/beta hydrolase"/>
    <property type="match status" value="1"/>
</dbReference>
<feature type="domain" description="Lipoyl-binding" evidence="3">
    <location>
        <begin position="3"/>
        <end position="78"/>
    </location>
</feature>
<name>A0A2S6N3L6_RHOGL</name>
<accession>A0A2S6N3L6</accession>
<dbReference type="AlphaFoldDB" id="A0A2S6N3L6"/>
<proteinExistence type="predicted"/>
<dbReference type="NCBIfam" id="NF011457">
    <property type="entry name" value="PRK14875.1"/>
    <property type="match status" value="1"/>
</dbReference>
<dbReference type="EMBL" id="NHRY01000231">
    <property type="protein sequence ID" value="PPQ29221.1"/>
    <property type="molecule type" value="Genomic_DNA"/>
</dbReference>
<dbReference type="InterPro" id="IPR029058">
    <property type="entry name" value="AB_hydrolase_fold"/>
</dbReference>
<dbReference type="Gene3D" id="2.40.50.100">
    <property type="match status" value="1"/>
</dbReference>
<dbReference type="PANTHER" id="PTHR43798:SF33">
    <property type="entry name" value="HYDROLASE, PUTATIVE (AFU_ORTHOLOGUE AFUA_2G14860)-RELATED"/>
    <property type="match status" value="1"/>
</dbReference>
<evidence type="ECO:0000313" key="5">
    <source>
        <dbReference type="Proteomes" id="UP000239724"/>
    </source>
</evidence>
<organism evidence="4 5">
    <name type="scientific">Rhodopila globiformis</name>
    <name type="common">Rhodopseudomonas globiformis</name>
    <dbReference type="NCBI Taxonomy" id="1071"/>
    <lineage>
        <taxon>Bacteria</taxon>
        <taxon>Pseudomonadati</taxon>
        <taxon>Pseudomonadota</taxon>
        <taxon>Alphaproteobacteria</taxon>
        <taxon>Acetobacterales</taxon>
        <taxon>Acetobacteraceae</taxon>
        <taxon>Rhodopila</taxon>
    </lineage>
</organism>
<dbReference type="Proteomes" id="UP000239724">
    <property type="component" value="Unassembled WGS sequence"/>
</dbReference>
<keyword evidence="2" id="KW-0450">Lipoyl</keyword>
<comment type="cofactor">
    <cofactor evidence="1">
        <name>(R)-lipoate</name>
        <dbReference type="ChEBI" id="CHEBI:83088"/>
    </cofactor>
</comment>
<dbReference type="PRINTS" id="PR00111">
    <property type="entry name" value="ABHYDROLASE"/>
</dbReference>